<dbReference type="InterPro" id="IPR032675">
    <property type="entry name" value="LRR_dom_sf"/>
</dbReference>
<dbReference type="InParanoid" id="A0A401H0C5"/>
<name>A0A401H0C5_9APHY</name>
<reference evidence="1 2" key="1">
    <citation type="journal article" date="2018" name="Sci. Rep.">
        <title>Genome sequence of the cauliflower mushroom Sparassis crispa (Hanabiratake) and its association with beneficial usage.</title>
        <authorList>
            <person name="Kiyama R."/>
            <person name="Furutani Y."/>
            <person name="Kawaguchi K."/>
            <person name="Nakanishi T."/>
        </authorList>
    </citation>
    <scope>NUCLEOTIDE SEQUENCE [LARGE SCALE GENOMIC DNA]</scope>
</reference>
<dbReference type="EMBL" id="BFAD01000012">
    <property type="protein sequence ID" value="GBE87875.1"/>
    <property type="molecule type" value="Genomic_DNA"/>
</dbReference>
<proteinExistence type="predicted"/>
<dbReference type="RefSeq" id="XP_027618788.1">
    <property type="nucleotide sequence ID" value="XM_027762987.1"/>
</dbReference>
<gene>
    <name evidence="1" type="ORF">SCP_1201000</name>
</gene>
<organism evidence="1 2">
    <name type="scientific">Sparassis crispa</name>
    <dbReference type="NCBI Taxonomy" id="139825"/>
    <lineage>
        <taxon>Eukaryota</taxon>
        <taxon>Fungi</taxon>
        <taxon>Dikarya</taxon>
        <taxon>Basidiomycota</taxon>
        <taxon>Agaricomycotina</taxon>
        <taxon>Agaricomycetes</taxon>
        <taxon>Polyporales</taxon>
        <taxon>Sparassidaceae</taxon>
        <taxon>Sparassis</taxon>
    </lineage>
</organism>
<dbReference type="AlphaFoldDB" id="A0A401H0C5"/>
<evidence type="ECO:0000313" key="2">
    <source>
        <dbReference type="Proteomes" id="UP000287166"/>
    </source>
</evidence>
<accession>A0A401H0C5</accession>
<dbReference type="Gene3D" id="3.80.10.10">
    <property type="entry name" value="Ribonuclease Inhibitor"/>
    <property type="match status" value="1"/>
</dbReference>
<dbReference type="GeneID" id="38784792"/>
<comment type="caution">
    <text evidence="1">The sequence shown here is derived from an EMBL/GenBank/DDBJ whole genome shotgun (WGS) entry which is preliminary data.</text>
</comment>
<dbReference type="SUPFAM" id="SSF52047">
    <property type="entry name" value="RNI-like"/>
    <property type="match status" value="1"/>
</dbReference>
<dbReference type="Proteomes" id="UP000287166">
    <property type="component" value="Unassembled WGS sequence"/>
</dbReference>
<evidence type="ECO:0000313" key="1">
    <source>
        <dbReference type="EMBL" id="GBE87875.1"/>
    </source>
</evidence>
<keyword evidence="2" id="KW-1185">Reference proteome</keyword>
<evidence type="ECO:0008006" key="3">
    <source>
        <dbReference type="Google" id="ProtNLM"/>
    </source>
</evidence>
<protein>
    <recommendedName>
        <fullName evidence="3">F-box domain-containing protein</fullName>
    </recommendedName>
</protein>
<sequence length="391" mass="43762">MARPSLPPEILERIFRSNLKQRPHGIEPIAEGVDEDEDDCGRTFREDANFLLPCCRRIDIRSLRTIQLLLRSVQEDFIAPCPIRHLALRTYPSLRYHSVILRNEFAALAALLLPICTDLRYLECTSVPFGKSLTTAVGSYPPLLSLRELSVGHVYFRDLIPVLIHAPSLEKLDITSLTNFCRYPDNHANPIDYAPLSNWVALAHPVTPTFSLHHLRLCSTRLHPDQIPWLLAYSRNVALIELEGYTGDILGALATSTGSAVRSLKLTGRHRLEDPVDFAQHISLFTGLKALQLSRQDVAMHALLPAIRSPLESLGVYYSAITIANLMVALCDRTCLPGLKTVAVYCDATVQRLIEAQRRPLEDVCSARDVECIWETSPTPIARIVCAYPDD</sequence>